<dbReference type="EMBL" id="CP113524">
    <property type="protein sequence ID" value="WAJ23202.1"/>
    <property type="molecule type" value="Genomic_DNA"/>
</dbReference>
<dbReference type="SUPFAM" id="SSF90123">
    <property type="entry name" value="ABC transporter transmembrane region"/>
    <property type="match status" value="1"/>
</dbReference>
<evidence type="ECO:0000313" key="11">
    <source>
        <dbReference type="Proteomes" id="UP001163115"/>
    </source>
</evidence>
<gene>
    <name evidence="10" type="ORF">OW255_16775</name>
</gene>
<dbReference type="Gene3D" id="1.20.1560.10">
    <property type="entry name" value="ABC transporter type 1, transmembrane domain"/>
    <property type="match status" value="1"/>
</dbReference>
<keyword evidence="2 7" id="KW-0812">Transmembrane</keyword>
<evidence type="ECO:0000256" key="4">
    <source>
        <dbReference type="ARBA" id="ARBA00022840"/>
    </source>
</evidence>
<evidence type="ECO:0000256" key="6">
    <source>
        <dbReference type="ARBA" id="ARBA00023136"/>
    </source>
</evidence>
<keyword evidence="3" id="KW-0547">Nucleotide-binding</keyword>
<feature type="transmembrane region" description="Helical" evidence="7">
    <location>
        <begin position="179"/>
        <end position="197"/>
    </location>
</feature>
<dbReference type="PROSITE" id="PS00211">
    <property type="entry name" value="ABC_TRANSPORTER_1"/>
    <property type="match status" value="1"/>
</dbReference>
<feature type="domain" description="ABC transporter" evidence="8">
    <location>
        <begin position="355"/>
        <end position="590"/>
    </location>
</feature>
<protein>
    <submittedName>
        <fullName evidence="10">ABC transporter ATP-binding protein</fullName>
    </submittedName>
</protein>
<dbReference type="Pfam" id="PF00005">
    <property type="entry name" value="ABC_tran"/>
    <property type="match status" value="1"/>
</dbReference>
<proteinExistence type="predicted"/>
<dbReference type="Pfam" id="PF00664">
    <property type="entry name" value="ABC_membrane"/>
    <property type="match status" value="1"/>
</dbReference>
<evidence type="ECO:0000259" key="9">
    <source>
        <dbReference type="PROSITE" id="PS50929"/>
    </source>
</evidence>
<keyword evidence="11" id="KW-1185">Reference proteome</keyword>
<keyword evidence="6 7" id="KW-0472">Membrane</keyword>
<sequence length="595" mass="66807">MDKYDEIEHSFITCYKKFGNRSVRVLLGFYKGQYHKFLISTFFFVVKHAPSLFSALLIANVINGAMEGGDGGKRTILINVFIWLGLLVIHLPANWLHNKYKSRVIRKTEAGLRGALVRKLQELSIPYHTEIQSGRLQSKIIRDVEAVETLSSQLFVNTMNIVMNLVITLSITAVKNRVVLIFFLLVAPVTSIIVVAFRKRIHMENRAFRQEMEETSARVMEMVELVPVARAHALETIEVEKLKEQLEETAEKGYRLDMIQSHFGAVSWCIFQVFQVLCLGFSGFMALHGLIKIGDVTFYQASFTTVVNQFSALINLLPILTKGLESVSSIGEVLISDDVEHNEGKAEMKELKGNYSFRNVQFTYKGSKEPVLDGFDLEVKEGETIALVGESGSGKTTVLNMIIGFITPSDGRLLIDGMEIGDINLRSYRRFISVVPQTPVLFTGTVRENIVYGMEHVSEEELAHAVEAANLKSVISKLPMGLDTMIGEHGANLSGGQRQRISIARAIIRNPRVIILDEATSALDTISEKEIQDALDRLIQGRTTFIVAHRLSTVRGADRIVVLDRGKIREEGSYEELMALKGEFYEMERLQMALR</sequence>
<dbReference type="GO" id="GO:0005524">
    <property type="term" value="F:ATP binding"/>
    <property type="evidence" value="ECO:0007669"/>
    <property type="project" value="UniProtKB-KW"/>
</dbReference>
<dbReference type="InterPro" id="IPR027417">
    <property type="entry name" value="P-loop_NTPase"/>
</dbReference>
<feature type="transmembrane region" description="Helical" evidence="7">
    <location>
        <begin position="37"/>
        <end position="62"/>
    </location>
</feature>
<dbReference type="PROSITE" id="PS50929">
    <property type="entry name" value="ABC_TM1F"/>
    <property type="match status" value="1"/>
</dbReference>
<dbReference type="RefSeq" id="WP_268114717.1">
    <property type="nucleotide sequence ID" value="NZ_CP113524.1"/>
</dbReference>
<dbReference type="Gene3D" id="3.40.50.300">
    <property type="entry name" value="P-loop containing nucleotide triphosphate hydrolases"/>
    <property type="match status" value="1"/>
</dbReference>
<dbReference type="PROSITE" id="PS50893">
    <property type="entry name" value="ABC_TRANSPORTER_2"/>
    <property type="match status" value="1"/>
</dbReference>
<evidence type="ECO:0000259" key="8">
    <source>
        <dbReference type="PROSITE" id="PS50893"/>
    </source>
</evidence>
<reference evidence="10" key="1">
    <citation type="submission" date="2022-11" db="EMBL/GenBank/DDBJ databases">
        <title>Lacrimispora xylanolytica sy1, complete genome.</title>
        <authorList>
            <person name="Choi S."/>
        </authorList>
    </citation>
    <scope>NUCLEOTIDE SEQUENCE</scope>
    <source>
        <strain evidence="10">Sy1</strain>
    </source>
</reference>
<evidence type="ECO:0000256" key="7">
    <source>
        <dbReference type="SAM" id="Phobius"/>
    </source>
</evidence>
<feature type="transmembrane region" description="Helical" evidence="7">
    <location>
        <begin position="154"/>
        <end position="173"/>
    </location>
</feature>
<dbReference type="SUPFAM" id="SSF52540">
    <property type="entry name" value="P-loop containing nucleoside triphosphate hydrolases"/>
    <property type="match status" value="1"/>
</dbReference>
<keyword evidence="5 7" id="KW-1133">Transmembrane helix</keyword>
<dbReference type="InterPro" id="IPR039421">
    <property type="entry name" value="Type_1_exporter"/>
</dbReference>
<dbReference type="InterPro" id="IPR003439">
    <property type="entry name" value="ABC_transporter-like_ATP-bd"/>
</dbReference>
<evidence type="ECO:0000256" key="2">
    <source>
        <dbReference type="ARBA" id="ARBA00022692"/>
    </source>
</evidence>
<evidence type="ECO:0000256" key="3">
    <source>
        <dbReference type="ARBA" id="ARBA00022741"/>
    </source>
</evidence>
<accession>A0ABY7ACE5</accession>
<feature type="transmembrane region" description="Helical" evidence="7">
    <location>
        <begin position="74"/>
        <end position="96"/>
    </location>
</feature>
<dbReference type="InterPro" id="IPR036640">
    <property type="entry name" value="ABC1_TM_sf"/>
</dbReference>
<dbReference type="InterPro" id="IPR017871">
    <property type="entry name" value="ABC_transporter-like_CS"/>
</dbReference>
<dbReference type="CDD" id="cd07346">
    <property type="entry name" value="ABC_6TM_exporters"/>
    <property type="match status" value="1"/>
</dbReference>
<feature type="transmembrane region" description="Helical" evidence="7">
    <location>
        <begin position="265"/>
        <end position="291"/>
    </location>
</feature>
<dbReference type="PANTHER" id="PTHR24221">
    <property type="entry name" value="ATP-BINDING CASSETTE SUB-FAMILY B"/>
    <property type="match status" value="1"/>
</dbReference>
<dbReference type="Proteomes" id="UP001163115">
    <property type="component" value="Chromosome"/>
</dbReference>
<dbReference type="PANTHER" id="PTHR24221:SF654">
    <property type="entry name" value="ATP-BINDING CASSETTE SUB-FAMILY B MEMBER 6"/>
    <property type="match status" value="1"/>
</dbReference>
<dbReference type="InterPro" id="IPR003593">
    <property type="entry name" value="AAA+_ATPase"/>
</dbReference>
<keyword evidence="4 10" id="KW-0067">ATP-binding</keyword>
<feature type="domain" description="ABC transmembrane type-1" evidence="9">
    <location>
        <begin position="38"/>
        <end position="322"/>
    </location>
</feature>
<dbReference type="SMART" id="SM00382">
    <property type="entry name" value="AAA"/>
    <property type="match status" value="1"/>
</dbReference>
<organism evidence="10 11">
    <name type="scientific">Lacrimispora xylanolytica</name>
    <dbReference type="NCBI Taxonomy" id="29375"/>
    <lineage>
        <taxon>Bacteria</taxon>
        <taxon>Bacillati</taxon>
        <taxon>Bacillota</taxon>
        <taxon>Clostridia</taxon>
        <taxon>Lachnospirales</taxon>
        <taxon>Lachnospiraceae</taxon>
        <taxon>Lacrimispora</taxon>
    </lineage>
</organism>
<comment type="subcellular location">
    <subcellularLocation>
        <location evidence="1">Cell membrane</location>
        <topology evidence="1">Multi-pass membrane protein</topology>
    </subcellularLocation>
</comment>
<evidence type="ECO:0000313" key="10">
    <source>
        <dbReference type="EMBL" id="WAJ23202.1"/>
    </source>
</evidence>
<dbReference type="InterPro" id="IPR011527">
    <property type="entry name" value="ABC1_TM_dom"/>
</dbReference>
<evidence type="ECO:0000256" key="1">
    <source>
        <dbReference type="ARBA" id="ARBA00004651"/>
    </source>
</evidence>
<evidence type="ECO:0000256" key="5">
    <source>
        <dbReference type="ARBA" id="ARBA00022989"/>
    </source>
</evidence>
<name>A0ABY7ACE5_9FIRM</name>